<name>A0ABP3GKA3_9ACTN</name>
<proteinExistence type="predicted"/>
<dbReference type="EMBL" id="BAAABM010000037">
    <property type="protein sequence ID" value="GAA0348030.1"/>
    <property type="molecule type" value="Genomic_DNA"/>
</dbReference>
<organism evidence="1 2">
    <name type="scientific">Actinoallomurus spadix</name>
    <dbReference type="NCBI Taxonomy" id="79912"/>
    <lineage>
        <taxon>Bacteria</taxon>
        <taxon>Bacillati</taxon>
        <taxon>Actinomycetota</taxon>
        <taxon>Actinomycetes</taxon>
        <taxon>Streptosporangiales</taxon>
        <taxon>Thermomonosporaceae</taxon>
        <taxon>Actinoallomurus</taxon>
    </lineage>
</organism>
<gene>
    <name evidence="1" type="ORF">GCM10010151_42180</name>
</gene>
<sequence length="97" mass="10982">MIRRVLAALAWLLRRPAPRWPAVDDTAADIPACPGDPSPAQLAELQGLCLQWLVMWCWYRREYMAIARFDTATPILFDANPQRLVFACREVELAVAA</sequence>
<accession>A0ABP3GKA3</accession>
<comment type="caution">
    <text evidence="1">The sequence shown here is derived from an EMBL/GenBank/DDBJ whole genome shotgun (WGS) entry which is preliminary data.</text>
</comment>
<evidence type="ECO:0000313" key="2">
    <source>
        <dbReference type="Proteomes" id="UP001501822"/>
    </source>
</evidence>
<reference evidence="2" key="1">
    <citation type="journal article" date="2019" name="Int. J. Syst. Evol. Microbiol.">
        <title>The Global Catalogue of Microorganisms (GCM) 10K type strain sequencing project: providing services to taxonomists for standard genome sequencing and annotation.</title>
        <authorList>
            <consortium name="The Broad Institute Genomics Platform"/>
            <consortium name="The Broad Institute Genome Sequencing Center for Infectious Disease"/>
            <person name="Wu L."/>
            <person name="Ma J."/>
        </authorList>
    </citation>
    <scope>NUCLEOTIDE SEQUENCE [LARGE SCALE GENOMIC DNA]</scope>
    <source>
        <strain evidence="2">JCM 3146</strain>
    </source>
</reference>
<dbReference type="Proteomes" id="UP001501822">
    <property type="component" value="Unassembled WGS sequence"/>
</dbReference>
<evidence type="ECO:0000313" key="1">
    <source>
        <dbReference type="EMBL" id="GAA0348030.1"/>
    </source>
</evidence>
<protein>
    <submittedName>
        <fullName evidence="1">Uncharacterized protein</fullName>
    </submittedName>
</protein>
<keyword evidence="2" id="KW-1185">Reference proteome</keyword>
<dbReference type="RefSeq" id="WP_252801361.1">
    <property type="nucleotide sequence ID" value="NZ_BAAABM010000037.1"/>
</dbReference>